<keyword evidence="5 6" id="KW-0129">CBS domain</keyword>
<comment type="subcellular location">
    <subcellularLocation>
        <location evidence="1">Cell membrane</location>
        <topology evidence="1">Multi-pass membrane protein</topology>
    </subcellularLocation>
</comment>
<feature type="domain" description="CBS" evidence="8">
    <location>
        <begin position="277"/>
        <end position="334"/>
    </location>
</feature>
<dbReference type="CDD" id="cd04590">
    <property type="entry name" value="CBS_pair_CorC_HlyC_assoc"/>
    <property type="match status" value="1"/>
</dbReference>
<dbReference type="FunFam" id="3.30.465.10:FF:000010">
    <property type="entry name" value="DUF21 domain-containing protein"/>
    <property type="match status" value="1"/>
</dbReference>
<dbReference type="PANTHER" id="PTHR22777">
    <property type="entry name" value="HEMOLYSIN-RELATED"/>
    <property type="match status" value="1"/>
</dbReference>
<dbReference type="PROSITE" id="PS51371">
    <property type="entry name" value="CBS"/>
    <property type="match status" value="2"/>
</dbReference>
<evidence type="ECO:0000256" key="7">
    <source>
        <dbReference type="SAM" id="Phobius"/>
    </source>
</evidence>
<comment type="caution">
    <text evidence="9">The sequence shown here is derived from an EMBL/GenBank/DDBJ whole genome shotgun (WGS) entry which is preliminary data.</text>
</comment>
<feature type="transmembrane region" description="Helical" evidence="7">
    <location>
        <begin position="95"/>
        <end position="113"/>
    </location>
</feature>
<keyword evidence="7" id="KW-0812">Transmembrane</keyword>
<evidence type="ECO:0000259" key="8">
    <source>
        <dbReference type="PROSITE" id="PS51371"/>
    </source>
</evidence>
<sequence>MSNLSDLNALPWAALGFVLGSIGGLGSELLDRFAGRSLEIYCRVKKNRDRFGSVLDHQDTVIRAGAYLHVIGSVMFVLFGTIVVVNRVDVDLNTLLAWGIAAAGLTMLTHTWLPNAVTRFASAPLLYHTWPFWRTMSFVMRPLHAPGELLEIISRRLAGVEETEDEDEEQLEDEIRTIVAAGTREGFFAPGVREMIQGVMELHEDTVGHIMTPRVDVNAIEIRATWEEAIESIIETGRTRYPVYEDTIDNVVGILFVKDLLPYLAGEGLPNKPLIDLCRRPWSVPKDRSVDLLLREFLHSRSHMAIVLDEFQQTAGVVTIEDALEEIVGEIVDESDEEEEIEMRVIDDDTIDVDGRVMIDDVNDLVHWDLPESDDYETVAGWVLHHTGMIPTTGHLIRVGHWEIEVLHATSRKIESMRIRRANGETQRVG</sequence>
<dbReference type="GO" id="GO:0050660">
    <property type="term" value="F:flavin adenine dinucleotide binding"/>
    <property type="evidence" value="ECO:0007669"/>
    <property type="project" value="InterPro"/>
</dbReference>
<evidence type="ECO:0000256" key="6">
    <source>
        <dbReference type="PROSITE-ProRule" id="PRU00703"/>
    </source>
</evidence>
<reference evidence="9" key="1">
    <citation type="submission" date="2015-05" db="EMBL/GenBank/DDBJ databases">
        <title>Permanent draft genome of Rhodopirellula islandicus K833.</title>
        <authorList>
            <person name="Kizina J."/>
            <person name="Richter M."/>
            <person name="Glockner F.O."/>
            <person name="Harder J."/>
        </authorList>
    </citation>
    <scope>NUCLEOTIDE SEQUENCE [LARGE SCALE GENOMIC DNA]</scope>
    <source>
        <strain evidence="9">K833</strain>
    </source>
</reference>
<dbReference type="InterPro" id="IPR044751">
    <property type="entry name" value="Ion_transp-like_CBS"/>
</dbReference>
<evidence type="ECO:0000313" key="9">
    <source>
        <dbReference type="EMBL" id="KLU05489.1"/>
    </source>
</evidence>
<accession>A0A0J1EIZ4</accession>
<keyword evidence="7" id="KW-1133">Transmembrane helix</keyword>
<feature type="domain" description="CBS" evidence="8">
    <location>
        <begin position="211"/>
        <end position="271"/>
    </location>
</feature>
<dbReference type="RefSeq" id="WP_047813884.1">
    <property type="nucleotide sequence ID" value="NZ_LECT01000017.1"/>
</dbReference>
<name>A0A0J1EIZ4_RHOIS</name>
<dbReference type="Gene3D" id="3.30.465.10">
    <property type="match status" value="1"/>
</dbReference>
<dbReference type="InterPro" id="IPR005170">
    <property type="entry name" value="Transptr-assoc_dom"/>
</dbReference>
<proteinExistence type="inferred from homology"/>
<dbReference type="InterPro" id="IPR016169">
    <property type="entry name" value="FAD-bd_PCMH_sub2"/>
</dbReference>
<dbReference type="InterPro" id="IPR036318">
    <property type="entry name" value="FAD-bd_PCMH-like_sf"/>
</dbReference>
<dbReference type="STRING" id="595434.RISK_002121"/>
<evidence type="ECO:0000256" key="5">
    <source>
        <dbReference type="ARBA" id="ARBA00023122"/>
    </source>
</evidence>
<keyword evidence="3" id="KW-1003">Cell membrane</keyword>
<dbReference type="SMART" id="SM01091">
    <property type="entry name" value="CorC_HlyC"/>
    <property type="match status" value="1"/>
</dbReference>
<dbReference type="GO" id="GO:0005886">
    <property type="term" value="C:plasma membrane"/>
    <property type="evidence" value="ECO:0007669"/>
    <property type="project" value="UniProtKB-SubCell"/>
</dbReference>
<dbReference type="PANTHER" id="PTHR22777:SF32">
    <property type="entry name" value="UPF0053 INNER MEMBRANE PROTEIN YFJD"/>
    <property type="match status" value="1"/>
</dbReference>
<keyword evidence="4" id="KW-0677">Repeat</keyword>
<evidence type="ECO:0000256" key="2">
    <source>
        <dbReference type="ARBA" id="ARBA00006337"/>
    </source>
</evidence>
<feature type="transmembrane region" description="Helical" evidence="7">
    <location>
        <begin position="64"/>
        <end position="83"/>
    </location>
</feature>
<dbReference type="SUPFAM" id="SSF54631">
    <property type="entry name" value="CBS-domain pair"/>
    <property type="match status" value="1"/>
</dbReference>
<dbReference type="PATRIC" id="fig|595434.4.peg.2031"/>
<dbReference type="FunFam" id="3.10.580.10:FF:000002">
    <property type="entry name" value="Magnesium/cobalt efflux protein CorC"/>
    <property type="match status" value="1"/>
</dbReference>
<dbReference type="Proteomes" id="UP000036367">
    <property type="component" value="Unassembled WGS sequence"/>
</dbReference>
<dbReference type="SUPFAM" id="SSF56176">
    <property type="entry name" value="FAD-binding/transporter-associated domain-like"/>
    <property type="match status" value="1"/>
</dbReference>
<dbReference type="Gene3D" id="3.10.580.10">
    <property type="entry name" value="CBS-domain"/>
    <property type="match status" value="1"/>
</dbReference>
<dbReference type="Pfam" id="PF03471">
    <property type="entry name" value="CorC_HlyC"/>
    <property type="match status" value="1"/>
</dbReference>
<comment type="similarity">
    <text evidence="2">Belongs to the UPF0053 family.</text>
</comment>
<protein>
    <submittedName>
        <fullName evidence="9">Magnesium and cobalt efflux protein CorC</fullName>
    </submittedName>
</protein>
<keyword evidence="7" id="KW-0472">Membrane</keyword>
<gene>
    <name evidence="9" type="ORF">RISK_002121</name>
</gene>
<keyword evidence="10" id="KW-1185">Reference proteome</keyword>
<dbReference type="AlphaFoldDB" id="A0A0J1EIZ4"/>
<dbReference type="OrthoDB" id="9798188at2"/>
<dbReference type="EMBL" id="LECT01000017">
    <property type="protein sequence ID" value="KLU05489.1"/>
    <property type="molecule type" value="Genomic_DNA"/>
</dbReference>
<evidence type="ECO:0000256" key="4">
    <source>
        <dbReference type="ARBA" id="ARBA00022737"/>
    </source>
</evidence>
<dbReference type="InterPro" id="IPR000644">
    <property type="entry name" value="CBS_dom"/>
</dbReference>
<organism evidence="9 10">
    <name type="scientific">Rhodopirellula islandica</name>
    <dbReference type="NCBI Taxonomy" id="595434"/>
    <lineage>
        <taxon>Bacteria</taxon>
        <taxon>Pseudomonadati</taxon>
        <taxon>Planctomycetota</taxon>
        <taxon>Planctomycetia</taxon>
        <taxon>Pirellulales</taxon>
        <taxon>Pirellulaceae</taxon>
        <taxon>Rhodopirellula</taxon>
    </lineage>
</organism>
<dbReference type="Pfam" id="PF00571">
    <property type="entry name" value="CBS"/>
    <property type="match status" value="2"/>
</dbReference>
<evidence type="ECO:0000256" key="1">
    <source>
        <dbReference type="ARBA" id="ARBA00004651"/>
    </source>
</evidence>
<dbReference type="InterPro" id="IPR046342">
    <property type="entry name" value="CBS_dom_sf"/>
</dbReference>
<evidence type="ECO:0000256" key="3">
    <source>
        <dbReference type="ARBA" id="ARBA00022475"/>
    </source>
</evidence>
<evidence type="ECO:0000313" key="10">
    <source>
        <dbReference type="Proteomes" id="UP000036367"/>
    </source>
</evidence>
<feature type="transmembrane region" description="Helical" evidence="7">
    <location>
        <begin position="12"/>
        <end position="30"/>
    </location>
</feature>